<protein>
    <submittedName>
        <fullName evidence="3">Cytochrome c oxidase subunit 2A</fullName>
    </submittedName>
</protein>
<reference evidence="4 5" key="1">
    <citation type="submission" date="2017-08" db="EMBL/GenBank/DDBJ databases">
        <title>Burning lignite coal seam in the remote Altai Mountains harbors a hydrogen-driven thermophilic microbial community.</title>
        <authorList>
            <person name="Kadnikov V.V."/>
            <person name="Mardanov A.V."/>
            <person name="Ivasenko D."/>
            <person name="Beletsky A.V."/>
            <person name="Karnachuk O.V."/>
            <person name="Ravin N.V."/>
        </authorList>
    </citation>
    <scope>NUCLEOTIDE SEQUENCE [LARGE SCALE GENOMIC DNA]</scope>
    <source>
        <strain evidence="4">AL33</strain>
    </source>
</reference>
<dbReference type="Proteomes" id="UP000748108">
    <property type="component" value="Unassembled WGS sequence"/>
</dbReference>
<feature type="region of interest" description="Disordered" evidence="1">
    <location>
        <begin position="1"/>
        <end position="23"/>
    </location>
</feature>
<comment type="caution">
    <text evidence="4">The sequence shown here is derived from an EMBL/GenBank/DDBJ whole genome shotgun (WGS) entry which is preliminary data.</text>
</comment>
<accession>A0A2T5G4F1</accession>
<feature type="compositionally biased region" description="Pro residues" evidence="1">
    <location>
        <begin position="1"/>
        <end position="11"/>
    </location>
</feature>
<evidence type="ECO:0000313" key="5">
    <source>
        <dbReference type="Proteomes" id="UP000244180"/>
    </source>
</evidence>
<gene>
    <name evidence="4" type="ORF">HSCHL_1539</name>
    <name evidence="3" type="ORF">KM312_06325</name>
</gene>
<feature type="transmembrane region" description="Helical" evidence="2">
    <location>
        <begin position="28"/>
        <end position="51"/>
    </location>
</feature>
<evidence type="ECO:0000313" key="4">
    <source>
        <dbReference type="EMBL" id="PTQ51067.1"/>
    </source>
</evidence>
<dbReference type="RefSeq" id="WP_156423504.1">
    <property type="nucleotide sequence ID" value="NZ_CBCSAS010000003.1"/>
</dbReference>
<dbReference type="EMBL" id="PEBV01000051">
    <property type="protein sequence ID" value="PTQ51067.1"/>
    <property type="molecule type" value="Genomic_DNA"/>
</dbReference>
<evidence type="ECO:0000313" key="3">
    <source>
        <dbReference type="EMBL" id="MBT9282259.1"/>
    </source>
</evidence>
<dbReference type="Proteomes" id="UP000244180">
    <property type="component" value="Unassembled WGS sequence"/>
</dbReference>
<keyword evidence="2" id="KW-0812">Transmembrane</keyword>
<proteinExistence type="predicted"/>
<dbReference type="AlphaFoldDB" id="A0A2T5G4F1"/>
<sequence>MPRPDLPPTPKVRPRPSAESEPPLPATLAFSVFLGTLIVLGWGAAFWLFLLRS</sequence>
<keyword evidence="2" id="KW-1133">Transmembrane helix</keyword>
<evidence type="ECO:0000256" key="1">
    <source>
        <dbReference type="SAM" id="MobiDB-lite"/>
    </source>
</evidence>
<dbReference type="EMBL" id="JAHHQF010000051">
    <property type="protein sequence ID" value="MBT9282259.1"/>
    <property type="molecule type" value="Genomic_DNA"/>
</dbReference>
<evidence type="ECO:0000256" key="2">
    <source>
        <dbReference type="SAM" id="Phobius"/>
    </source>
</evidence>
<keyword evidence="2" id="KW-0472">Membrane</keyword>
<reference evidence="3" key="2">
    <citation type="journal article" date="2021" name="Microbiology">
        <title>Metagenomic Analysis of the Microbial Community in the Underground Coal Fire Area (Kemerovo Region, Russia) Revealed Predominance of Thermophilic Members of the Phyla Deinococcus-thermus, Aquificae, and Firmicutes.</title>
        <authorList>
            <person name="Kadnikov V."/>
            <person name="Mardanov A.V."/>
            <person name="Beletsky A.V."/>
            <person name="Karnachuk O.V."/>
            <person name="Ravin N.V."/>
        </authorList>
    </citation>
    <scope>NUCLEOTIDE SEQUENCE</scope>
    <source>
        <strain evidence="3">RBS10-49</strain>
    </source>
</reference>
<organism evidence="4 5">
    <name type="scientific">Hydrogenibacillus schlegelii</name>
    <name type="common">Bacillus schlegelii</name>
    <dbReference type="NCBI Taxonomy" id="1484"/>
    <lineage>
        <taxon>Bacteria</taxon>
        <taxon>Bacillati</taxon>
        <taxon>Bacillota</taxon>
        <taxon>Bacilli</taxon>
        <taxon>Bacillales</taxon>
        <taxon>Bacillales Family X. Incertae Sedis</taxon>
        <taxon>Hydrogenibacillus</taxon>
    </lineage>
</organism>
<name>A0A2T5G4F1_HYDSH</name>